<name>A0ABR5AHF1_9BACL</name>
<dbReference type="EMBL" id="JXAK01000022">
    <property type="protein sequence ID" value="KIL40355.1"/>
    <property type="molecule type" value="Genomic_DNA"/>
</dbReference>
<evidence type="ECO:0000256" key="2">
    <source>
        <dbReference type="ARBA" id="ARBA00023125"/>
    </source>
</evidence>
<dbReference type="SUPFAM" id="SSF46785">
    <property type="entry name" value="Winged helix' DNA-binding domain"/>
    <property type="match status" value="1"/>
</dbReference>
<dbReference type="PANTHER" id="PTHR43537">
    <property type="entry name" value="TRANSCRIPTIONAL REGULATOR, GNTR FAMILY"/>
    <property type="match status" value="1"/>
</dbReference>
<dbReference type="Proteomes" id="UP000031967">
    <property type="component" value="Unassembled WGS sequence"/>
</dbReference>
<keyword evidence="6" id="KW-1185">Reference proteome</keyword>
<dbReference type="PROSITE" id="PS50949">
    <property type="entry name" value="HTH_GNTR"/>
    <property type="match status" value="1"/>
</dbReference>
<reference evidence="5 6" key="1">
    <citation type="submission" date="2014-12" db="EMBL/GenBank/DDBJ databases">
        <title>Draft genome sequence of Paenibacillus kamchatkensis strain B-2647.</title>
        <authorList>
            <person name="Karlyshev A.V."/>
            <person name="Kudryashova E.B."/>
        </authorList>
    </citation>
    <scope>NUCLEOTIDE SEQUENCE [LARGE SCALE GENOMIC DNA]</scope>
    <source>
        <strain evidence="5 6">VKM B-2647</strain>
    </source>
</reference>
<dbReference type="SUPFAM" id="SSF48008">
    <property type="entry name" value="GntR ligand-binding domain-like"/>
    <property type="match status" value="1"/>
</dbReference>
<proteinExistence type="predicted"/>
<dbReference type="Pfam" id="PF07729">
    <property type="entry name" value="FCD"/>
    <property type="match status" value="1"/>
</dbReference>
<evidence type="ECO:0000256" key="3">
    <source>
        <dbReference type="ARBA" id="ARBA00023163"/>
    </source>
</evidence>
<evidence type="ECO:0000259" key="4">
    <source>
        <dbReference type="PROSITE" id="PS50949"/>
    </source>
</evidence>
<protein>
    <recommendedName>
        <fullName evidence="4">HTH gntR-type domain-containing protein</fullName>
    </recommendedName>
</protein>
<dbReference type="PANTHER" id="PTHR43537:SF5">
    <property type="entry name" value="UXU OPERON TRANSCRIPTIONAL REGULATOR"/>
    <property type="match status" value="1"/>
</dbReference>
<dbReference type="SMART" id="SM00895">
    <property type="entry name" value="FCD"/>
    <property type="match status" value="1"/>
</dbReference>
<dbReference type="InterPro" id="IPR008920">
    <property type="entry name" value="TF_FadR/GntR_C"/>
</dbReference>
<evidence type="ECO:0000313" key="5">
    <source>
        <dbReference type="EMBL" id="KIL40355.1"/>
    </source>
</evidence>
<comment type="caution">
    <text evidence="5">The sequence shown here is derived from an EMBL/GenBank/DDBJ whole genome shotgun (WGS) entry which is preliminary data.</text>
</comment>
<dbReference type="RefSeq" id="WP_041048152.1">
    <property type="nucleotide sequence ID" value="NZ_JXAK01000022.1"/>
</dbReference>
<sequence>MSESINKQFFMDKQNFSHDIVALIKQQILNGELSPGDRIVETRLARELGISQTPVREAIRHLSGEGIITIVPNKGPIVKALEKRDVFEIYSLRAVIEGLAMRMATQLASDQDIAELEAFYDEMRAKLHDDTVDSLLADSLHIHQTIMRLSNHSKLMKTYESISFQISMVNRILGKESTKQKEVDQHLELIEALAARDPDQAEKTMRRHIYRSYREFIDMKEEDRWEYGEHLWFEK</sequence>
<dbReference type="InterPro" id="IPR000524">
    <property type="entry name" value="Tscrpt_reg_HTH_GntR"/>
</dbReference>
<dbReference type="Gene3D" id="1.10.10.10">
    <property type="entry name" value="Winged helix-like DNA-binding domain superfamily/Winged helix DNA-binding domain"/>
    <property type="match status" value="1"/>
</dbReference>
<evidence type="ECO:0000256" key="1">
    <source>
        <dbReference type="ARBA" id="ARBA00023015"/>
    </source>
</evidence>
<keyword evidence="3" id="KW-0804">Transcription</keyword>
<feature type="domain" description="HTH gntR-type" evidence="4">
    <location>
        <begin position="14"/>
        <end position="81"/>
    </location>
</feature>
<dbReference type="SMART" id="SM00345">
    <property type="entry name" value="HTH_GNTR"/>
    <property type="match status" value="1"/>
</dbReference>
<organism evidence="5 6">
    <name type="scientific">Gordoniibacillus kamchatkensis</name>
    <dbReference type="NCBI Taxonomy" id="1590651"/>
    <lineage>
        <taxon>Bacteria</taxon>
        <taxon>Bacillati</taxon>
        <taxon>Bacillota</taxon>
        <taxon>Bacilli</taxon>
        <taxon>Bacillales</taxon>
        <taxon>Paenibacillaceae</taxon>
        <taxon>Gordoniibacillus</taxon>
    </lineage>
</organism>
<dbReference type="InterPro" id="IPR011711">
    <property type="entry name" value="GntR_C"/>
</dbReference>
<keyword evidence="2" id="KW-0238">DNA-binding</keyword>
<accession>A0ABR5AHF1</accession>
<evidence type="ECO:0000313" key="6">
    <source>
        <dbReference type="Proteomes" id="UP000031967"/>
    </source>
</evidence>
<dbReference type="InterPro" id="IPR036388">
    <property type="entry name" value="WH-like_DNA-bd_sf"/>
</dbReference>
<dbReference type="InterPro" id="IPR000485">
    <property type="entry name" value="AsnC-type_HTH_dom"/>
</dbReference>
<keyword evidence="1" id="KW-0805">Transcription regulation</keyword>
<dbReference type="Pfam" id="PF00392">
    <property type="entry name" value="GntR"/>
    <property type="match status" value="1"/>
</dbReference>
<dbReference type="PRINTS" id="PR00033">
    <property type="entry name" value="HTHASNC"/>
</dbReference>
<gene>
    <name evidence="5" type="ORF">SD70_14025</name>
</gene>
<dbReference type="InterPro" id="IPR036390">
    <property type="entry name" value="WH_DNA-bd_sf"/>
</dbReference>
<dbReference type="CDD" id="cd07377">
    <property type="entry name" value="WHTH_GntR"/>
    <property type="match status" value="1"/>
</dbReference>
<dbReference type="Gene3D" id="1.20.120.530">
    <property type="entry name" value="GntR ligand-binding domain-like"/>
    <property type="match status" value="1"/>
</dbReference>